<protein>
    <submittedName>
        <fullName evidence="3">Reverse transcriptase</fullName>
    </submittedName>
</protein>
<dbReference type="Pfam" id="PF13966">
    <property type="entry name" value="zf-RVT"/>
    <property type="match status" value="1"/>
</dbReference>
<dbReference type="SUPFAM" id="SSF56672">
    <property type="entry name" value="DNA/RNA polymerases"/>
    <property type="match status" value="1"/>
</dbReference>
<feature type="compositionally biased region" description="Basic residues" evidence="1">
    <location>
        <begin position="201"/>
        <end position="210"/>
    </location>
</feature>
<feature type="domain" description="Reverse transcriptase" evidence="2">
    <location>
        <begin position="322"/>
        <end position="605"/>
    </location>
</feature>
<keyword evidence="3" id="KW-0695">RNA-directed DNA polymerase</keyword>
<keyword evidence="3" id="KW-0808">Transferase</keyword>
<dbReference type="InterPro" id="IPR026960">
    <property type="entry name" value="RVT-Znf"/>
</dbReference>
<dbReference type="GO" id="GO:0003964">
    <property type="term" value="F:RNA-directed DNA polymerase activity"/>
    <property type="evidence" value="ECO:0007669"/>
    <property type="project" value="UniProtKB-KW"/>
</dbReference>
<evidence type="ECO:0000259" key="2">
    <source>
        <dbReference type="PROSITE" id="PS50878"/>
    </source>
</evidence>
<dbReference type="InterPro" id="IPR000477">
    <property type="entry name" value="RT_dom"/>
</dbReference>
<name>U5Y4M1_9CAEN</name>
<dbReference type="AlphaFoldDB" id="U5Y4M1"/>
<feature type="region of interest" description="Disordered" evidence="1">
    <location>
        <begin position="192"/>
        <end position="212"/>
    </location>
</feature>
<reference evidence="3" key="1">
    <citation type="journal article" date="2013" name="Nat. Biotechnol.">
        <title>Accelerating the design of biomimetic materials by integrating RNA-seq with proteomics and materials science.</title>
        <authorList>
            <person name="Guerette P.A."/>
            <person name="Hoon S."/>
            <person name="Seow Y."/>
            <person name="Raida M."/>
            <person name="Masic A."/>
            <person name="Wong F.T."/>
            <person name="Ho V.H."/>
            <person name="Kong K.W."/>
            <person name="Demirel M.C."/>
            <person name="Pena-Francesch A."/>
            <person name="Amini S."/>
            <person name="Tay G.Z."/>
            <person name="Ding D."/>
            <person name="Miserez A."/>
        </authorList>
    </citation>
    <scope>NUCLEOTIDE SEQUENCE</scope>
    <source>
        <tissue evidence="3">Egg capsule</tissue>
    </source>
</reference>
<dbReference type="PANTHER" id="PTHR19446">
    <property type="entry name" value="REVERSE TRANSCRIPTASES"/>
    <property type="match status" value="1"/>
</dbReference>
<sequence length="1087" mass="123962">MDMDMDQMEYPCVCGKRFATVRGMKIHRTKKGCVKTHLNEQQRTASADKTLEDQGQELNHSAKDIHAVGSDEEFAQALDARRQKLDLPRANATEDWEKLDEKIVQRLDALIGKSTLEHKLATYGDIIYATCRDAYGVKLPKEKTPPKKSRRQEEMDKIRVQKKNLKKQMKTAPPAEKQGLEKLWKDLKAKHSALGKAESARKRKSKKKKTQERFFRDPFQFARTLFEQPKSGTLSVGKGVLEQHLRKTYSDSQSKAPLNIQGLVWPANPEELFNDKPPTLGEIKKVVHKARAKSSPGPNGVPYLLYKKCPKVLEWLHRLLRSAWRNQKISGQWMIADGVYIPKEQNSSDISQFRPISLLNVEGKIFFSVMAARLTKYLMENEYVDVSVQKGGIPGMAGCVEHTTMIWDAIQRAKTEKRDLDVVWLDLANAYGSVPHEMIQLALEMYHVPKNIRDMLKKYFSGFSMRFSTKEYTTEWINLEVGIAMGCAISPILFVMAMEVILKAATSNARQTNLGDGYKMPPLKAFMDDTTVISSREDETRHVLERLDNIVTSARMKFKPKKSRSLSLRKGKVAESVVFSVANQAIPTVTEEPVKSLGRWYDDTLKDTQRAKETKQMAEEGLETIDQCGLPGKYKVWCLQFMLIPKLLWPLMIYDICTSTVEAMEGKINKFTRKWLGVPPCLTDIALYCRQAKLKLPLKSILEEYKAGKIRLQSMLEDSGDKVVEAIKPQLKTGRKWQVQEVMDSAKERLKIREIIGHTQTNRQGLGSTKTEWWSKAKGKAKRDMVIQEMRKEEDQKRLQKAVQQSQQGQWTTWESALQRSLTWNDIWHMAPLRISFILRSAYDLLPSNANLVKWGKTDDPACPLCHEKQTVEHVLSSCKVALAQGRYTWRHNQVLKEIVQAVWASANTTKRKTRTPKEAATFFTAGGSKSWPRTTVPLGTCRQSLLDGADDWECTADLPEWKSHPEIISKSGMRPDIVLHSQSTKQLIMIELTVPYENRMEAAQVYKSEKYADLANSLRREGYQVKVLTAEIGARGFVGTSAYSLMKQLSIAGREKTRALKAMAEAAERCSSWIWSRRNKSELYKA</sequence>
<keyword evidence="3" id="KW-0548">Nucleotidyltransferase</keyword>
<evidence type="ECO:0000313" key="3">
    <source>
        <dbReference type="EMBL" id="AGZ84234.1"/>
    </source>
</evidence>
<organism evidence="3">
    <name type="scientific">Volegalea cochlidium</name>
    <dbReference type="NCBI Taxonomy" id="2555876"/>
    <lineage>
        <taxon>Eukaryota</taxon>
        <taxon>Metazoa</taxon>
        <taxon>Spiralia</taxon>
        <taxon>Lophotrochozoa</taxon>
        <taxon>Mollusca</taxon>
        <taxon>Gastropoda</taxon>
        <taxon>Caenogastropoda</taxon>
        <taxon>Neogastropoda</taxon>
        <taxon>Buccinoidea</taxon>
        <taxon>Melongenidae</taxon>
        <taxon>Volegalea</taxon>
    </lineage>
</organism>
<accession>U5Y4M1</accession>
<evidence type="ECO:0000256" key="1">
    <source>
        <dbReference type="SAM" id="MobiDB-lite"/>
    </source>
</evidence>
<dbReference type="InterPro" id="IPR043502">
    <property type="entry name" value="DNA/RNA_pol_sf"/>
</dbReference>
<dbReference type="PROSITE" id="PS50878">
    <property type="entry name" value="RT_POL"/>
    <property type="match status" value="1"/>
</dbReference>
<dbReference type="CDD" id="cd01650">
    <property type="entry name" value="RT_nLTR_like"/>
    <property type="match status" value="1"/>
</dbReference>
<proteinExistence type="evidence at transcript level"/>
<dbReference type="Pfam" id="PF00078">
    <property type="entry name" value="RVT_1"/>
    <property type="match status" value="1"/>
</dbReference>
<dbReference type="EMBL" id="KF318710">
    <property type="protein sequence ID" value="AGZ84234.1"/>
    <property type="molecule type" value="mRNA"/>
</dbReference>